<dbReference type="PROSITE" id="PS51257">
    <property type="entry name" value="PROKAR_LIPOPROTEIN"/>
    <property type="match status" value="1"/>
</dbReference>
<keyword evidence="1" id="KW-0472">Membrane</keyword>
<organism evidence="3 4">
    <name type="scientific">Tepidiforma flava</name>
    <dbReference type="NCBI Taxonomy" id="3004094"/>
    <lineage>
        <taxon>Bacteria</taxon>
        <taxon>Bacillati</taxon>
        <taxon>Chloroflexota</taxon>
        <taxon>Tepidiformia</taxon>
        <taxon>Tepidiformales</taxon>
        <taxon>Tepidiformaceae</taxon>
        <taxon>Tepidiforma</taxon>
    </lineage>
</organism>
<dbReference type="EMBL" id="CP115149">
    <property type="protein sequence ID" value="WBL37451.1"/>
    <property type="molecule type" value="Genomic_DNA"/>
</dbReference>
<keyword evidence="1" id="KW-1133">Transmembrane helix</keyword>
<feature type="signal peptide" evidence="2">
    <location>
        <begin position="1"/>
        <end position="22"/>
    </location>
</feature>
<proteinExistence type="predicted"/>
<keyword evidence="2" id="KW-0732">Signal</keyword>
<evidence type="ECO:0000256" key="2">
    <source>
        <dbReference type="SAM" id="SignalP"/>
    </source>
</evidence>
<sequence length="89" mass="9790">MKHLWTWAFCAPALLLAAACLAAGWQGAFEPPLAWTGAAFFAVIAEVASRLARRARRREQKKQAAIEALAATALLREQLRSAHQHRRAA</sequence>
<evidence type="ECO:0000313" key="3">
    <source>
        <dbReference type="EMBL" id="WBL37451.1"/>
    </source>
</evidence>
<gene>
    <name evidence="3" type="ORF">O0235_07705</name>
</gene>
<keyword evidence="1" id="KW-0812">Transmembrane</keyword>
<evidence type="ECO:0000313" key="4">
    <source>
        <dbReference type="Proteomes" id="UP001212803"/>
    </source>
</evidence>
<protein>
    <submittedName>
        <fullName evidence="3">Uncharacterized protein</fullName>
    </submittedName>
</protein>
<dbReference type="Proteomes" id="UP001212803">
    <property type="component" value="Chromosome"/>
</dbReference>
<evidence type="ECO:0000256" key="1">
    <source>
        <dbReference type="SAM" id="Phobius"/>
    </source>
</evidence>
<accession>A0ABY7MDM8</accession>
<reference evidence="3 4" key="1">
    <citation type="journal article" date="2023" name="ISME J.">
        <title>Thermophilic Dehalococcoidia with unusual traits shed light on an unexpected past.</title>
        <authorList>
            <person name="Palmer M."/>
            <person name="Covington J.K."/>
            <person name="Zhou E.M."/>
            <person name="Thomas S.C."/>
            <person name="Habib N."/>
            <person name="Seymour C.O."/>
            <person name="Lai D."/>
            <person name="Johnston J."/>
            <person name="Hashimi A."/>
            <person name="Jiao J.Y."/>
            <person name="Muok A.R."/>
            <person name="Liu L."/>
            <person name="Xian W.D."/>
            <person name="Zhi X.Y."/>
            <person name="Li M.M."/>
            <person name="Silva L.P."/>
            <person name="Bowen B.P."/>
            <person name="Louie K."/>
            <person name="Briegel A."/>
            <person name="Pett-Ridge J."/>
            <person name="Weber P.K."/>
            <person name="Tocheva E.I."/>
            <person name="Woyke T."/>
            <person name="Northen T.R."/>
            <person name="Mayali X."/>
            <person name="Li W.J."/>
            <person name="Hedlund B.P."/>
        </authorList>
    </citation>
    <scope>NUCLEOTIDE SEQUENCE [LARGE SCALE GENOMIC DNA]</scope>
    <source>
        <strain evidence="3 4">YIM 72310</strain>
    </source>
</reference>
<dbReference type="RefSeq" id="WP_270057964.1">
    <property type="nucleotide sequence ID" value="NZ_CP115149.1"/>
</dbReference>
<name>A0ABY7MDM8_9CHLR</name>
<keyword evidence="4" id="KW-1185">Reference proteome</keyword>
<feature type="chain" id="PRO_5046211730" evidence="2">
    <location>
        <begin position="23"/>
        <end position="89"/>
    </location>
</feature>
<feature type="transmembrane region" description="Helical" evidence="1">
    <location>
        <begin position="32"/>
        <end position="52"/>
    </location>
</feature>